<sequence>MAVKFEDRPLDKVREEVIDQLVMNYSHGELSQEAFEARLDQAFDAIAHQQLADLVEDLPLQVDAKYEQSKAARFDAHSTKIFAGSEHSVVAILSSQSMKGAWQVPAKIKAYSVLGSLKIDFTDAHFESDEIHVQLLDLVGDIKIFVPEFARVTCNVANIISSLDNHLEAPIQAPKVHIHISGYSVLSSIDIKVRQTMRERFIAFADKLKRNWTT</sequence>
<dbReference type="RefSeq" id="WP_006956268.1">
    <property type="nucleotide sequence ID" value="NZ_DAIRLQ010000019.1"/>
</dbReference>
<comment type="caution">
    <text evidence="3">The sequence shown here is derived from an EMBL/GenBank/DDBJ whole genome shotgun (WGS) entry which is preliminary data.</text>
</comment>
<evidence type="ECO:0000313" key="4">
    <source>
        <dbReference type="Proteomes" id="UP000262878"/>
    </source>
</evidence>
<gene>
    <name evidence="3" type="ORF">DCR58_04735</name>
</gene>
<evidence type="ECO:0000259" key="1">
    <source>
        <dbReference type="Pfam" id="PF08044"/>
    </source>
</evidence>
<accession>A0A348WNG5</accession>
<feature type="domain" description="Cell wall-active antibiotics response LiaF-like C-terminal" evidence="2">
    <location>
        <begin position="98"/>
        <end position="182"/>
    </location>
</feature>
<reference evidence="3 4" key="1">
    <citation type="journal article" date="2018" name="Nat. Biotechnol.">
        <title>A standardized bacterial taxonomy based on genome phylogeny substantially revises the tree of life.</title>
        <authorList>
            <person name="Parks D.H."/>
            <person name="Chuvochina M."/>
            <person name="Waite D.W."/>
            <person name="Rinke C."/>
            <person name="Skarshewski A."/>
            <person name="Chaumeil P.A."/>
            <person name="Hugenholtz P."/>
        </authorList>
    </citation>
    <scope>NUCLEOTIDE SEQUENCE [LARGE SCALE GENOMIC DNA]</scope>
    <source>
        <strain evidence="3">UBA9360</strain>
    </source>
</reference>
<dbReference type="InterPro" id="IPR024425">
    <property type="entry name" value="LiaF-like_C"/>
</dbReference>
<name>A0A348WNG5_9GAMM</name>
<dbReference type="PANTHER" id="PTHR40763">
    <property type="entry name" value="MEMBRANE PROTEIN-RELATED"/>
    <property type="match status" value="1"/>
</dbReference>
<proteinExistence type="predicted"/>
<dbReference type="Pfam" id="PF08044">
    <property type="entry name" value="DUF1707"/>
    <property type="match status" value="1"/>
</dbReference>
<dbReference type="InterPro" id="IPR012551">
    <property type="entry name" value="DUF1707_SHOCT-like"/>
</dbReference>
<dbReference type="Pfam" id="PF09922">
    <property type="entry name" value="LiaF-like_C"/>
    <property type="match status" value="1"/>
</dbReference>
<dbReference type="AlphaFoldDB" id="A0A348WNG5"/>
<dbReference type="EMBL" id="DMUP01000107">
    <property type="protein sequence ID" value="HAR56077.1"/>
    <property type="molecule type" value="Genomic_DNA"/>
</dbReference>
<evidence type="ECO:0000259" key="2">
    <source>
        <dbReference type="Pfam" id="PF09922"/>
    </source>
</evidence>
<dbReference type="Proteomes" id="UP000262878">
    <property type="component" value="Unassembled WGS sequence"/>
</dbReference>
<dbReference type="STRING" id="314276.OS145_04028"/>
<protein>
    <submittedName>
        <fullName evidence="3">DUF1707 and DUF2154 domain-containing protein</fullName>
    </submittedName>
</protein>
<dbReference type="PANTHER" id="PTHR40763:SF5">
    <property type="entry name" value="MEMBRANE PROTEIN"/>
    <property type="match status" value="1"/>
</dbReference>
<organism evidence="3 4">
    <name type="scientific">Idiomarina baltica</name>
    <dbReference type="NCBI Taxonomy" id="190892"/>
    <lineage>
        <taxon>Bacteria</taxon>
        <taxon>Pseudomonadati</taxon>
        <taxon>Pseudomonadota</taxon>
        <taxon>Gammaproteobacteria</taxon>
        <taxon>Alteromonadales</taxon>
        <taxon>Idiomarinaceae</taxon>
        <taxon>Idiomarina</taxon>
    </lineage>
</organism>
<feature type="domain" description="DUF1707" evidence="1">
    <location>
        <begin position="11"/>
        <end position="59"/>
    </location>
</feature>
<evidence type="ECO:0000313" key="3">
    <source>
        <dbReference type="EMBL" id="HAR56077.1"/>
    </source>
</evidence>